<dbReference type="EMBL" id="VLLF01000003">
    <property type="protein sequence ID" value="TWI89388.1"/>
    <property type="molecule type" value="Genomic_DNA"/>
</dbReference>
<dbReference type="Gene3D" id="3.20.20.80">
    <property type="entry name" value="Glycosidases"/>
    <property type="match status" value="1"/>
</dbReference>
<feature type="domain" description="GTA TIM-barrel-like" evidence="1">
    <location>
        <begin position="417"/>
        <end position="719"/>
    </location>
</feature>
<evidence type="ECO:0000313" key="4">
    <source>
        <dbReference type="EMBL" id="TWI89388.1"/>
    </source>
</evidence>
<gene>
    <name evidence="4" type="ORF">JM93_01591</name>
</gene>
<feature type="domain" description="Rcc01698-like C-terminal" evidence="3">
    <location>
        <begin position="1037"/>
        <end position="1136"/>
    </location>
</feature>
<dbReference type="RefSeq" id="WP_145341976.1">
    <property type="nucleotide sequence ID" value="NZ_SMLY01000075.1"/>
</dbReference>
<reference evidence="4 5" key="1">
    <citation type="submission" date="2019-07" db="EMBL/GenBank/DDBJ databases">
        <title>Genomic Encyclopedia of Archaeal and Bacterial Type Strains, Phase II (KMG-II): from individual species to whole genera.</title>
        <authorList>
            <person name="Goeker M."/>
        </authorList>
    </citation>
    <scope>NUCLEOTIDE SEQUENCE [LARGE SCALE GENOMIC DNA]</scope>
    <source>
        <strain evidence="4 5">ATCC BAA-252</strain>
    </source>
</reference>
<dbReference type="Pfam" id="PF13550">
    <property type="entry name" value="Phage-tail_3"/>
    <property type="match status" value="1"/>
</dbReference>
<dbReference type="CDD" id="cd19607">
    <property type="entry name" value="GTA_TIM-barrel-like"/>
    <property type="match status" value="1"/>
</dbReference>
<dbReference type="InterPro" id="IPR056490">
    <property type="entry name" value="Rcc01698_C"/>
</dbReference>
<accession>A0A562T878</accession>
<dbReference type="InterPro" id="IPR032876">
    <property type="entry name" value="J_dom"/>
</dbReference>
<evidence type="ECO:0000259" key="3">
    <source>
        <dbReference type="Pfam" id="PF23666"/>
    </source>
</evidence>
<organism evidence="4 5">
    <name type="scientific">Roseibium hamelinense</name>
    <dbReference type="NCBI Taxonomy" id="150831"/>
    <lineage>
        <taxon>Bacteria</taxon>
        <taxon>Pseudomonadati</taxon>
        <taxon>Pseudomonadota</taxon>
        <taxon>Alphaproteobacteria</taxon>
        <taxon>Hyphomicrobiales</taxon>
        <taxon>Stappiaceae</taxon>
        <taxon>Roseibium</taxon>
    </lineage>
</organism>
<dbReference type="Pfam" id="PF23666">
    <property type="entry name" value="Rcc01698_C"/>
    <property type="match status" value="1"/>
</dbReference>
<name>A0A562T878_9HYPH</name>
<comment type="caution">
    <text evidence="4">The sequence shown here is derived from an EMBL/GenBank/DDBJ whole genome shotgun (WGS) entry which is preliminary data.</text>
</comment>
<proteinExistence type="predicted"/>
<evidence type="ECO:0000259" key="2">
    <source>
        <dbReference type="Pfam" id="PF13550"/>
    </source>
</evidence>
<dbReference type="OrthoDB" id="8445115at2"/>
<feature type="domain" description="Tip attachment protein J" evidence="2">
    <location>
        <begin position="780"/>
        <end position="946"/>
    </location>
</feature>
<dbReference type="SUPFAM" id="SSF51445">
    <property type="entry name" value="(Trans)glycosidases"/>
    <property type="match status" value="1"/>
</dbReference>
<dbReference type="Pfam" id="PF13547">
    <property type="entry name" value="GTA_TIM"/>
    <property type="match status" value="1"/>
</dbReference>
<evidence type="ECO:0000313" key="5">
    <source>
        <dbReference type="Proteomes" id="UP000320593"/>
    </source>
</evidence>
<keyword evidence="5" id="KW-1185">Reference proteome</keyword>
<evidence type="ECO:0000259" key="1">
    <source>
        <dbReference type="Pfam" id="PF13547"/>
    </source>
</evidence>
<dbReference type="Proteomes" id="UP000320593">
    <property type="component" value="Unassembled WGS sequence"/>
</dbReference>
<sequence length="1295" mass="137439">MATLILTAAGQALGGALGLGGAGSLLGKAAGALAGGALDQALFGASRTVETGRIADLSVQASNEGVSLPRVYGRARLSGQVIWATNFEEVVSEDSQGGKAGGSSVTVRSYSYFANFAVALCEGSIARVGRIWADGKPLDTSGINLRIYSGTETQAPDPLIAAFQSPAPAYRGTAYVVFERMALEHFGNRLPQLSFEVIRPVEPLEEQIRAVTLIPGAGEFVYAPDEVRETERPGVTRTVNRHVPGTASDWAASLDELTALCPNLESVALVISWFGDDLRAGVCSIRPKVEVLEKTTSGAVWSVCGATRAVALAVSRIDGRPALGGTPSDDTVIAAIKDLKARGLKVMLYPFLLMDIPPDADLPAPSGTGTQPPYPWRGRIEGGADATADANSFFGTVTAAAFSVQDGTVAYSGPAEWRYRRHILHLAHLAKAAGGVDAFLIGSELRGLTRSRAPDGSYPFVAKLVELAADARAVLGPAVALSYAADWSEYGAHQMSADELRFPLDPLWASPHIDFIGIDNYLPLTDMRENGTPGGSADEPSAVYDLELLRSGVTGGEYADWYYASDADRQAGLRAPITDGAYGKPWVYRAKDLKNWWANPHVERSGGQELSSPTPYQPQAKPIWFTELGFPAVDKGTNQPNVFVDPKSSESAVPHFSDGTRDDLIQRRALEASLSWWDDLHPRLGIGDNPVSPVYGGPMVAPGGIFLWSWDARPYPAFPAYTGVWADGANWQLGHWLTGRLGAASLDAIVNAVLADFEISPQDCAASGLEGLIEGFVVTGPSSARQALEPLIDAFGGLSHDRGTQILITGRRSASRAGILPCALARDGDAPLLSKTRAQANELTSEMRLSAEESVSDYRRRIAASRRLEGGSRQVETRDLPAAAAMDVLQQAADRRLHALWSERERVEFRLGPEAARFEPGDVVTLLGEPGKAYEPPVKVRIEAIETAGSRRIEAARLAHPRPPARPAPATPSRPFPGGGVGAAHALFLDLPILAGDDPGHGLRLAAFADPWPGTLSVLRAPGETGFEPLMSVQGPAVMGRLAAPLGAGPLWVVDEGSVVEVELFGGHLQSRSKTEVLSGRNALAVRSSSGGFEILQFIQAELVAPRRYRLSGLLRGQRGTEDEMRTGAAAGSDVVLLDPDRVPSVPLLPDQIGLALNYRILPQGAALNDPAAVALTHTASGRGRVPFAPVHLKARRTASGIEVSWIRQTRSASDSWEGMDVPLGEEREAYELDILDGGGVTKRTLSTGTPSALYPAADEHADFGGPVTSLSVAVCQLSQTAGRGTLRRQTLHVG</sequence>
<dbReference type="InterPro" id="IPR017853">
    <property type="entry name" value="GH"/>
</dbReference>
<dbReference type="InterPro" id="IPR025195">
    <property type="entry name" value="GTA_TIM_dom"/>
</dbReference>
<protein>
    <submittedName>
        <fullName evidence="4">Putative tail protein</fullName>
    </submittedName>
</protein>